<accession>A0A098M4T1</accession>
<name>A0A098M4T1_9BACL</name>
<evidence type="ECO:0000313" key="1">
    <source>
        <dbReference type="EMBL" id="KGE17038.1"/>
    </source>
</evidence>
<reference evidence="1 2" key="1">
    <citation type="submission" date="2014-08" db="EMBL/GenBank/DDBJ databases">
        <authorList>
            <person name="den Bakker H.C."/>
        </authorList>
    </citation>
    <scope>NUCLEOTIDE SEQUENCE [LARGE SCALE GENOMIC DNA]</scope>
    <source>
        <strain evidence="1 2">DSM 18334</strain>
    </source>
</reference>
<gene>
    <name evidence="1" type="ORF">PWYN_20485</name>
</gene>
<comment type="caution">
    <text evidence="1">The sequence shown here is derived from an EMBL/GenBank/DDBJ whole genome shotgun (WGS) entry which is preliminary data.</text>
</comment>
<sequence>MIYSNTLRWIFPQLTAYEFLLFYEIPKKDVIPKDLHITSKGELMADKLVIRRTKFSCLLPLF</sequence>
<dbReference type="EMBL" id="JQCR01000003">
    <property type="protein sequence ID" value="KGE17038.1"/>
    <property type="molecule type" value="Genomic_DNA"/>
</dbReference>
<proteinExistence type="predicted"/>
<protein>
    <submittedName>
        <fullName evidence="1">Uncharacterized protein</fullName>
    </submittedName>
</protein>
<reference evidence="1 2" key="2">
    <citation type="submission" date="2014-10" db="EMBL/GenBank/DDBJ databases">
        <title>Comparative genomics of the Paenibacillus odorifer group.</title>
        <authorList>
            <person name="Tsai Y.-C."/>
            <person name="Martin N."/>
            <person name="Korlach J."/>
            <person name="Wiedmann M."/>
        </authorList>
    </citation>
    <scope>NUCLEOTIDE SEQUENCE [LARGE SCALE GENOMIC DNA]</scope>
    <source>
        <strain evidence="1 2">DSM 18334</strain>
    </source>
</reference>
<keyword evidence="2" id="KW-1185">Reference proteome</keyword>
<dbReference type="AlphaFoldDB" id="A0A098M4T1"/>
<evidence type="ECO:0000313" key="2">
    <source>
        <dbReference type="Proteomes" id="UP000029734"/>
    </source>
</evidence>
<organism evidence="1 2">
    <name type="scientific">Paenibacillus wynnii</name>
    <dbReference type="NCBI Taxonomy" id="268407"/>
    <lineage>
        <taxon>Bacteria</taxon>
        <taxon>Bacillati</taxon>
        <taxon>Bacillota</taxon>
        <taxon>Bacilli</taxon>
        <taxon>Bacillales</taxon>
        <taxon>Paenibacillaceae</taxon>
        <taxon>Paenibacillus</taxon>
    </lineage>
</organism>
<dbReference type="Proteomes" id="UP000029734">
    <property type="component" value="Unassembled WGS sequence"/>
</dbReference>